<dbReference type="STRING" id="181874.A0A409VEE0"/>
<dbReference type="Proteomes" id="UP000284842">
    <property type="component" value="Unassembled WGS sequence"/>
</dbReference>
<dbReference type="GO" id="GO:0004467">
    <property type="term" value="F:long-chain fatty acid-CoA ligase activity"/>
    <property type="evidence" value="ECO:0007669"/>
    <property type="project" value="TreeGrafter"/>
</dbReference>
<sequence>MAFTVADYLVTDDLTILLALIAATVFLLNNLYKPQPLVHPILLGRQSDVGRARNPTESAVYRNYGTGLMGRFPIKPGKDVNILQDLVRTEQEAPRTLWSTKLTNGHLSDRAAAFGTGLLKLTSLEAERSKVLLLLNDSLEFIVADLGLSLHSIESITLASSTLLSGVLDTHTPNAIITHAFLLPNLLEHIYESGNQQNQHTIIVVGEPSAQTKASVASNIKVLDFADVEREGFKSQKILSTLPKPEDVFTTCFYQTSSGQIQGVQLTHENVTAGVCAVRALFPVSASLSALDTLVSAFPISTPYGRSIAYTAIFEGCNFANIPSSELYHSDERDAKPEDLNTLATRKYPIPAPTVMFIKPGHLVSLVSSINQYAKSSTLLYALAWRNKLASILEGFVTNQSLWDRLVFDSARIKSLGDNAAAVRSVIVSGGPIDAALLTPARIALSIPLVNTFTDTISTGPILATHPLDLQDFTTTPGTPAPSGAPGINVEVKLTGVDDDAVEAGNDPEGQMQVRGPPVGRVVQLEDYVNVDVTRSVIGDGVFVAGGSGSGEQKMEDGYVWTAVDAKASVMTNGSFRVVGRV</sequence>
<dbReference type="GO" id="GO:0005783">
    <property type="term" value="C:endoplasmic reticulum"/>
    <property type="evidence" value="ECO:0007669"/>
    <property type="project" value="TreeGrafter"/>
</dbReference>
<dbReference type="InterPro" id="IPR042099">
    <property type="entry name" value="ANL_N_sf"/>
</dbReference>
<dbReference type="PANTHER" id="PTHR43272">
    <property type="entry name" value="LONG-CHAIN-FATTY-ACID--COA LIGASE"/>
    <property type="match status" value="1"/>
</dbReference>
<dbReference type="OrthoDB" id="1700726at2759"/>
<dbReference type="InParanoid" id="A0A409VEE0"/>
<evidence type="ECO:0000313" key="2">
    <source>
        <dbReference type="EMBL" id="PPQ63347.1"/>
    </source>
</evidence>
<dbReference type="Gene3D" id="3.40.50.12780">
    <property type="entry name" value="N-terminal domain of ligase-like"/>
    <property type="match status" value="1"/>
</dbReference>
<dbReference type="AlphaFoldDB" id="A0A409VEE0"/>
<comment type="caution">
    <text evidence="2">The sequence shown here is derived from an EMBL/GenBank/DDBJ whole genome shotgun (WGS) entry which is preliminary data.</text>
</comment>
<dbReference type="EMBL" id="NHTK01006125">
    <property type="protein sequence ID" value="PPQ63347.1"/>
    <property type="molecule type" value="Genomic_DNA"/>
</dbReference>
<dbReference type="Pfam" id="PF00501">
    <property type="entry name" value="AMP-binding"/>
    <property type="match status" value="1"/>
</dbReference>
<accession>A0A409VEE0</accession>
<evidence type="ECO:0000259" key="1">
    <source>
        <dbReference type="Pfam" id="PF00501"/>
    </source>
</evidence>
<dbReference type="PANTHER" id="PTHR43272:SF11">
    <property type="entry name" value="AMP-DEPENDENT SYNTHETASE_LIGASE DOMAIN-CONTAINING PROTEIN"/>
    <property type="match status" value="1"/>
</dbReference>
<keyword evidence="3" id="KW-1185">Reference proteome</keyword>
<dbReference type="GO" id="GO:0016020">
    <property type="term" value="C:membrane"/>
    <property type="evidence" value="ECO:0007669"/>
    <property type="project" value="TreeGrafter"/>
</dbReference>
<evidence type="ECO:0000313" key="3">
    <source>
        <dbReference type="Proteomes" id="UP000284842"/>
    </source>
</evidence>
<feature type="domain" description="AMP-dependent synthetase/ligase" evidence="1">
    <location>
        <begin position="100"/>
        <end position="519"/>
    </location>
</feature>
<name>A0A409VEE0_9AGAR</name>
<dbReference type="InterPro" id="IPR000873">
    <property type="entry name" value="AMP-dep_synth/lig_dom"/>
</dbReference>
<protein>
    <recommendedName>
        <fullName evidence="1">AMP-dependent synthetase/ligase domain-containing protein</fullName>
    </recommendedName>
</protein>
<reference evidence="2 3" key="1">
    <citation type="journal article" date="2018" name="Evol. Lett.">
        <title>Horizontal gene cluster transfer increased hallucinogenic mushroom diversity.</title>
        <authorList>
            <person name="Reynolds H.T."/>
            <person name="Vijayakumar V."/>
            <person name="Gluck-Thaler E."/>
            <person name="Korotkin H.B."/>
            <person name="Matheny P.B."/>
            <person name="Slot J.C."/>
        </authorList>
    </citation>
    <scope>NUCLEOTIDE SEQUENCE [LARGE SCALE GENOMIC DNA]</scope>
    <source>
        <strain evidence="2 3">2629</strain>
    </source>
</reference>
<organism evidence="2 3">
    <name type="scientific">Panaeolus cyanescens</name>
    <dbReference type="NCBI Taxonomy" id="181874"/>
    <lineage>
        <taxon>Eukaryota</taxon>
        <taxon>Fungi</taxon>
        <taxon>Dikarya</taxon>
        <taxon>Basidiomycota</taxon>
        <taxon>Agaricomycotina</taxon>
        <taxon>Agaricomycetes</taxon>
        <taxon>Agaricomycetidae</taxon>
        <taxon>Agaricales</taxon>
        <taxon>Agaricineae</taxon>
        <taxon>Galeropsidaceae</taxon>
        <taxon>Panaeolus</taxon>
    </lineage>
</organism>
<proteinExistence type="predicted"/>
<dbReference type="SUPFAM" id="SSF56801">
    <property type="entry name" value="Acetyl-CoA synthetase-like"/>
    <property type="match status" value="1"/>
</dbReference>
<gene>
    <name evidence="2" type="ORF">CVT24_006720</name>
</gene>